<keyword evidence="1" id="KW-0687">Ribonucleoprotein</keyword>
<reference evidence="1 2" key="1">
    <citation type="journal article" date="2013" name="Genome Biol. Evol.">
        <title>Complete genomes of two dipteran-associated spiroplasmas provided insights into the origin, dynamics, and impacts of viral invasion in spiroplasma.</title>
        <authorList>
            <person name="Ku C."/>
            <person name="Lo W.S."/>
            <person name="Chen L.L."/>
            <person name="Kuo C.H."/>
        </authorList>
    </citation>
    <scope>NUCLEOTIDE SEQUENCE [LARGE SCALE GENOMIC DNA]</scope>
    <source>
        <strain evidence="1">EA-1</strain>
    </source>
</reference>
<gene>
    <name evidence="1" type="ORF">SSYRP_v1c08220</name>
</gene>
<dbReference type="KEGG" id="ssyr:SSYRP_v1c08220"/>
<dbReference type="HOGENOM" id="CLU_157804_4_1_14"/>
<dbReference type="EMBL" id="CP005078">
    <property type="protein sequence ID" value="AGM26411.1"/>
    <property type="molecule type" value="Genomic_DNA"/>
</dbReference>
<dbReference type="GO" id="GO:0005840">
    <property type="term" value="C:ribosome"/>
    <property type="evidence" value="ECO:0007669"/>
    <property type="project" value="UniProtKB-KW"/>
</dbReference>
<keyword evidence="1" id="KW-0689">Ribosomal protein</keyword>
<dbReference type="AlphaFoldDB" id="R4UME7"/>
<protein>
    <submittedName>
        <fullName evidence="1">Putative 50S ribosomal protein L7Ae</fullName>
    </submittedName>
</protein>
<dbReference type="InterPro" id="IPR029064">
    <property type="entry name" value="Ribosomal_eL30-like_sf"/>
</dbReference>
<dbReference type="Proteomes" id="UP000013963">
    <property type="component" value="Chromosome"/>
</dbReference>
<name>R4UME7_9MOLU</name>
<evidence type="ECO:0000313" key="2">
    <source>
        <dbReference type="Proteomes" id="UP000013963"/>
    </source>
</evidence>
<keyword evidence="2" id="KW-1185">Reference proteome</keyword>
<dbReference type="OrthoDB" id="391877at2"/>
<evidence type="ECO:0000313" key="1">
    <source>
        <dbReference type="EMBL" id="AGM26411.1"/>
    </source>
</evidence>
<sequence length="99" mass="11406">MDEKGYNYLGLAMKARKISTGSTLLEQIKKKKVFLVLSVKTMGQTQEKRFSQKCFFYQIPYFNLLNETTLYEKLGINNIKVFGITDINLAKQIIGLITM</sequence>
<accession>R4UME7</accession>
<dbReference type="SUPFAM" id="SSF55315">
    <property type="entry name" value="L30e-like"/>
    <property type="match status" value="1"/>
</dbReference>
<dbReference type="STRING" id="1276229.SSYRP_v1c08220"/>
<dbReference type="RefSeq" id="WP_016341053.1">
    <property type="nucleotide sequence ID" value="NC_021284.1"/>
</dbReference>
<dbReference type="PATRIC" id="fig|1276229.3.peg.817"/>
<dbReference type="eggNOG" id="COG1358">
    <property type="taxonomic scope" value="Bacteria"/>
</dbReference>
<organism evidence="1 2">
    <name type="scientific">Spiroplasma syrphidicola EA-1</name>
    <dbReference type="NCBI Taxonomy" id="1276229"/>
    <lineage>
        <taxon>Bacteria</taxon>
        <taxon>Bacillati</taxon>
        <taxon>Mycoplasmatota</taxon>
        <taxon>Mollicutes</taxon>
        <taxon>Entomoplasmatales</taxon>
        <taxon>Spiroplasmataceae</taxon>
        <taxon>Spiroplasma</taxon>
    </lineage>
</organism>
<proteinExistence type="predicted"/>
<dbReference type="Gene3D" id="3.30.1330.30">
    <property type="match status" value="1"/>
</dbReference>